<sequence>MATAPQKMVLEVIKNKVMEIDERYEGYHTELTRALYDILALESDRPHNIALQVSRRVTALGEYLVQKEGNLE</sequence>
<organism evidence="1 2">
    <name type="scientific">Gimesia fumaroli</name>
    <dbReference type="NCBI Taxonomy" id="2527976"/>
    <lineage>
        <taxon>Bacteria</taxon>
        <taxon>Pseudomonadati</taxon>
        <taxon>Planctomycetota</taxon>
        <taxon>Planctomycetia</taxon>
        <taxon>Planctomycetales</taxon>
        <taxon>Planctomycetaceae</taxon>
        <taxon>Gimesia</taxon>
    </lineage>
</organism>
<evidence type="ECO:0000313" key="2">
    <source>
        <dbReference type="Proteomes" id="UP000318313"/>
    </source>
</evidence>
<reference evidence="1 2" key="1">
    <citation type="submission" date="2019-03" db="EMBL/GenBank/DDBJ databases">
        <title>Deep-cultivation of Planctomycetes and their phenomic and genomic characterization uncovers novel biology.</title>
        <authorList>
            <person name="Wiegand S."/>
            <person name="Jogler M."/>
            <person name="Boedeker C."/>
            <person name="Pinto D."/>
            <person name="Vollmers J."/>
            <person name="Rivas-Marin E."/>
            <person name="Kohn T."/>
            <person name="Peeters S.H."/>
            <person name="Heuer A."/>
            <person name="Rast P."/>
            <person name="Oberbeckmann S."/>
            <person name="Bunk B."/>
            <person name="Jeske O."/>
            <person name="Meyerdierks A."/>
            <person name="Storesund J.E."/>
            <person name="Kallscheuer N."/>
            <person name="Luecker S."/>
            <person name="Lage O.M."/>
            <person name="Pohl T."/>
            <person name="Merkel B.J."/>
            <person name="Hornburger P."/>
            <person name="Mueller R.-W."/>
            <person name="Bruemmer F."/>
            <person name="Labrenz M."/>
            <person name="Spormann A.M."/>
            <person name="Op den Camp H."/>
            <person name="Overmann J."/>
            <person name="Amann R."/>
            <person name="Jetten M.S.M."/>
            <person name="Mascher T."/>
            <person name="Medema M.H."/>
            <person name="Devos D.P."/>
            <person name="Kaster A.-K."/>
            <person name="Ovreas L."/>
            <person name="Rohde M."/>
            <person name="Galperin M.Y."/>
            <person name="Jogler C."/>
        </authorList>
    </citation>
    <scope>NUCLEOTIDE SEQUENCE [LARGE SCALE GENOMIC DNA]</scope>
    <source>
        <strain evidence="1 2">Enr17</strain>
    </source>
</reference>
<dbReference type="KEGG" id="gfm:Enr17x_04700"/>
<evidence type="ECO:0000313" key="1">
    <source>
        <dbReference type="EMBL" id="QDV48458.1"/>
    </source>
</evidence>
<protein>
    <submittedName>
        <fullName evidence="1">Uncharacterized protein</fullName>
    </submittedName>
</protein>
<proteinExistence type="predicted"/>
<keyword evidence="2" id="KW-1185">Reference proteome</keyword>
<gene>
    <name evidence="1" type="ORF">Enr17x_04700</name>
</gene>
<dbReference type="RefSeq" id="WP_145305601.1">
    <property type="nucleotide sequence ID" value="NZ_CP037452.1"/>
</dbReference>
<dbReference type="EMBL" id="CP037452">
    <property type="protein sequence ID" value="QDV48458.1"/>
    <property type="molecule type" value="Genomic_DNA"/>
</dbReference>
<dbReference type="Proteomes" id="UP000318313">
    <property type="component" value="Chromosome"/>
</dbReference>
<accession>A0A518I5X3</accession>
<name>A0A518I5X3_9PLAN</name>
<dbReference type="AlphaFoldDB" id="A0A518I5X3"/>